<protein>
    <submittedName>
        <fullName evidence="2">Uncharacterized protein</fullName>
    </submittedName>
</protein>
<sequence>MVAFSTFCAVIIRSADGSEVGSPPIGSTARNDITTREKPRSRPKKLVFHLEPPSNTLPSTLISNNIENNDTYFLYPRTPHCISQSVQHSDLTKMLRSPQNLRAASAIRVSSIASQNSTALGLPYSTSSNATAGQGGEAQKTSSASNAAPPPSAEQRKKKKTLAELDEELKQKMEGLAGDGGESGVEYENGKPVAMKRSVKDNMFRYI</sequence>
<feature type="region of interest" description="Disordered" evidence="1">
    <location>
        <begin position="17"/>
        <end position="42"/>
    </location>
</feature>
<accession>A0AAN6X0J0</accession>
<organism evidence="2 3">
    <name type="scientific">Podospora australis</name>
    <dbReference type="NCBI Taxonomy" id="1536484"/>
    <lineage>
        <taxon>Eukaryota</taxon>
        <taxon>Fungi</taxon>
        <taxon>Dikarya</taxon>
        <taxon>Ascomycota</taxon>
        <taxon>Pezizomycotina</taxon>
        <taxon>Sordariomycetes</taxon>
        <taxon>Sordariomycetidae</taxon>
        <taxon>Sordariales</taxon>
        <taxon>Podosporaceae</taxon>
        <taxon>Podospora</taxon>
    </lineage>
</organism>
<dbReference type="EMBL" id="MU864361">
    <property type="protein sequence ID" value="KAK4191053.1"/>
    <property type="molecule type" value="Genomic_DNA"/>
</dbReference>
<reference evidence="2" key="1">
    <citation type="journal article" date="2023" name="Mol. Phylogenet. Evol.">
        <title>Genome-scale phylogeny and comparative genomics of the fungal order Sordariales.</title>
        <authorList>
            <person name="Hensen N."/>
            <person name="Bonometti L."/>
            <person name="Westerberg I."/>
            <person name="Brannstrom I.O."/>
            <person name="Guillou S."/>
            <person name="Cros-Aarteil S."/>
            <person name="Calhoun S."/>
            <person name="Haridas S."/>
            <person name="Kuo A."/>
            <person name="Mondo S."/>
            <person name="Pangilinan J."/>
            <person name="Riley R."/>
            <person name="LaButti K."/>
            <person name="Andreopoulos B."/>
            <person name="Lipzen A."/>
            <person name="Chen C."/>
            <person name="Yan M."/>
            <person name="Daum C."/>
            <person name="Ng V."/>
            <person name="Clum A."/>
            <person name="Steindorff A."/>
            <person name="Ohm R.A."/>
            <person name="Martin F."/>
            <person name="Silar P."/>
            <person name="Natvig D.O."/>
            <person name="Lalanne C."/>
            <person name="Gautier V."/>
            <person name="Ament-Velasquez S.L."/>
            <person name="Kruys A."/>
            <person name="Hutchinson M.I."/>
            <person name="Powell A.J."/>
            <person name="Barry K."/>
            <person name="Miller A.N."/>
            <person name="Grigoriev I.V."/>
            <person name="Debuchy R."/>
            <person name="Gladieux P."/>
            <person name="Hiltunen Thoren M."/>
            <person name="Johannesson H."/>
        </authorList>
    </citation>
    <scope>NUCLEOTIDE SEQUENCE</scope>
    <source>
        <strain evidence="2">PSN309</strain>
    </source>
</reference>
<name>A0AAN6X0J0_9PEZI</name>
<reference evidence="2" key="2">
    <citation type="submission" date="2023-05" db="EMBL/GenBank/DDBJ databases">
        <authorList>
            <consortium name="Lawrence Berkeley National Laboratory"/>
            <person name="Steindorff A."/>
            <person name="Hensen N."/>
            <person name="Bonometti L."/>
            <person name="Westerberg I."/>
            <person name="Brannstrom I.O."/>
            <person name="Guillou S."/>
            <person name="Cros-Aarteil S."/>
            <person name="Calhoun S."/>
            <person name="Haridas S."/>
            <person name="Kuo A."/>
            <person name="Mondo S."/>
            <person name="Pangilinan J."/>
            <person name="Riley R."/>
            <person name="Labutti K."/>
            <person name="Andreopoulos B."/>
            <person name="Lipzen A."/>
            <person name="Chen C."/>
            <person name="Yanf M."/>
            <person name="Daum C."/>
            <person name="Ng V."/>
            <person name="Clum A."/>
            <person name="Ohm R."/>
            <person name="Martin F."/>
            <person name="Silar P."/>
            <person name="Natvig D."/>
            <person name="Lalanne C."/>
            <person name="Gautier V."/>
            <person name="Ament-Velasquez S.L."/>
            <person name="Kruys A."/>
            <person name="Hutchinson M.I."/>
            <person name="Powell A.J."/>
            <person name="Barry K."/>
            <person name="Miller A.N."/>
            <person name="Grigoriev I.V."/>
            <person name="Debuchy R."/>
            <person name="Gladieux P."/>
            <person name="Thoren M.H."/>
            <person name="Johannesson H."/>
        </authorList>
    </citation>
    <scope>NUCLEOTIDE SEQUENCE</scope>
    <source>
        <strain evidence="2">PSN309</strain>
    </source>
</reference>
<keyword evidence="3" id="KW-1185">Reference proteome</keyword>
<evidence type="ECO:0000313" key="3">
    <source>
        <dbReference type="Proteomes" id="UP001302126"/>
    </source>
</evidence>
<proteinExistence type="predicted"/>
<dbReference type="AlphaFoldDB" id="A0AAN6X0J0"/>
<dbReference type="Proteomes" id="UP001302126">
    <property type="component" value="Unassembled WGS sequence"/>
</dbReference>
<evidence type="ECO:0000256" key="1">
    <source>
        <dbReference type="SAM" id="MobiDB-lite"/>
    </source>
</evidence>
<feature type="region of interest" description="Disordered" evidence="1">
    <location>
        <begin position="125"/>
        <end position="201"/>
    </location>
</feature>
<comment type="caution">
    <text evidence="2">The sequence shown here is derived from an EMBL/GenBank/DDBJ whole genome shotgun (WGS) entry which is preliminary data.</text>
</comment>
<evidence type="ECO:0000313" key="2">
    <source>
        <dbReference type="EMBL" id="KAK4191053.1"/>
    </source>
</evidence>
<gene>
    <name evidence="2" type="ORF">QBC35DRAFT_488087</name>
</gene>